<dbReference type="AlphaFoldDB" id="A0A8J6MZC9"/>
<dbReference type="EMBL" id="JACNJD010000212">
    <property type="protein sequence ID" value="MBC8177477.1"/>
    <property type="molecule type" value="Genomic_DNA"/>
</dbReference>
<proteinExistence type="predicted"/>
<dbReference type="Proteomes" id="UP000650524">
    <property type="component" value="Unassembled WGS sequence"/>
</dbReference>
<organism evidence="1 2">
    <name type="scientific">Candidatus Desulfacyla euxinica</name>
    <dbReference type="NCBI Taxonomy" id="2841693"/>
    <lineage>
        <taxon>Bacteria</taxon>
        <taxon>Deltaproteobacteria</taxon>
        <taxon>Candidatus Desulfacyla</taxon>
    </lineage>
</organism>
<accession>A0A8J6MZC9</accession>
<protein>
    <submittedName>
        <fullName evidence="1">Uncharacterized protein</fullName>
    </submittedName>
</protein>
<feature type="non-terminal residue" evidence="1">
    <location>
        <position position="63"/>
    </location>
</feature>
<evidence type="ECO:0000313" key="2">
    <source>
        <dbReference type="Proteomes" id="UP000650524"/>
    </source>
</evidence>
<gene>
    <name evidence="1" type="ORF">H8E19_08735</name>
</gene>
<reference evidence="1 2" key="1">
    <citation type="submission" date="2020-08" db="EMBL/GenBank/DDBJ databases">
        <title>Bridging the membrane lipid divide: bacteria of the FCB group superphylum have the potential to synthesize archaeal ether lipids.</title>
        <authorList>
            <person name="Villanueva L."/>
            <person name="Von Meijenfeldt F.A.B."/>
            <person name="Westbye A.B."/>
            <person name="Yadav S."/>
            <person name="Hopmans E.C."/>
            <person name="Dutilh B.E."/>
            <person name="Sinninghe Damste J.S."/>
        </authorList>
    </citation>
    <scope>NUCLEOTIDE SEQUENCE [LARGE SCALE GENOMIC DNA]</scope>
    <source>
        <strain evidence="1">NIOZ-UU27</strain>
    </source>
</reference>
<dbReference type="PROSITE" id="PS51257">
    <property type="entry name" value="PROKAR_LIPOPROTEIN"/>
    <property type="match status" value="1"/>
</dbReference>
<evidence type="ECO:0000313" key="1">
    <source>
        <dbReference type="EMBL" id="MBC8177477.1"/>
    </source>
</evidence>
<sequence>MNIRKQTIRGLLIILSLLMIGVSGCVWDQKAVVVGAAPTCDEALSTGLQGFSDNELTLFLDNS</sequence>
<comment type="caution">
    <text evidence="1">The sequence shown here is derived from an EMBL/GenBank/DDBJ whole genome shotgun (WGS) entry which is preliminary data.</text>
</comment>
<name>A0A8J6MZC9_9DELT</name>